<feature type="compositionally biased region" description="Polar residues" evidence="1">
    <location>
        <begin position="218"/>
        <end position="231"/>
    </location>
</feature>
<feature type="region of interest" description="Disordered" evidence="1">
    <location>
        <begin position="211"/>
        <end position="259"/>
    </location>
</feature>
<feature type="compositionally biased region" description="Low complexity" evidence="1">
    <location>
        <begin position="292"/>
        <end position="309"/>
    </location>
</feature>
<sequence>MELLNETLDLLEKYEKGRKNTVSLNSVNTVVQKDDEKGNKENNNSKRLSTAESSVTRINSVGARSSKSIELRSNCDSDSEHEGFEEDEDEEFKSFPDDSLVSSQNDKENINYDTDYYEYLNQKNGGRKRFNSMPSSERPYVQRSRSNSSLSTPELLIYDSNEYDSSSSYGSINGGRENIRPPQLPDSHDRYLNGNNKKIFLNNQLIENNEKLDDTKKTPQNKQGVENSDNLLNVMDKDTTTNNNNTNNTNTSTDTGKQNYLSVSSSSDFVIPLRSHSLVEDEITKRIKAKSYISPSSSPKPSVKSLQSPKMKRETLKVNMDDLKVQVDDLKKGNGNQNGDSSITIPLPSPTTPTSPSLPASPSSQAGNDSFIGPMSRSFSINQNNNISPNISYNDHNLRPISSLYRQHSLGSHDQRLSRALNNRYSSYENCRSRSMSPNHHKPTLDALPGNINADGGVSRGYSSSTPPDICKSHEKNIKEAYHESYKNSDVKSDLPHIYTSHSSVESETNVKEAGYHEGHSLIENHSQIMDKSFFEQINRSGNPNDQRKSVLTSTSTTNSIIIPPSIPIQGGKKNSLEINNGLLTPQSIPGTPDLGFNLNLNSNNNNSSNNNHIHNTNVSHGNYDGIRLPISKRKSSIPNPPPLILMEEPMEEPMEEHLEDLKREVKNELKNEPMKEKQQQQQQQQFRTTSFQKFSEKEVFSTLMDLLNQMEDNQNKTDQKLIIKSYFPEGLNSNDEAPVPKYQAPVGNLPNTPRSPIPKNSMMIGTPKLNNMESALNNSMMIGTPNLNNMESAVNNSMMIGTPKLNNMESMANNSMMIGTPKLNNMESAVNNSMMTPKLNNMESMVNNSMMIGTPKLNNMESMANNSMMIGTPKLNNMEKLDNKLLINGYNSGNESEGSVRPKFKESKKFRDQRELQQILNYSSPSLVVKSKKERAKQQQHLRLIQQQQKQEMRVKMIQQQQQQQLQNHLKQQISQKVQQNAMIQQKLKQLNNKNSMGSPAIKMMTPELDFHSPNINNDFDYNDFNDFSDNNNNNRDSVPPRFDSIVPIMSPASSTVSMDNIAALSPRPRKTSFNNGLVSPYQSVLSPLNSNNSNQKSPLFSMDKAGIPVTNELQGISVYPHEHSVILDGNSMISGSKVSLVKTKPNKVIPPINTNSNNRISPNMSFTRMSMMVPTIGVSPTIQDKSFSFEINNNSTDVNGSQQRLHNKSPFIHNAELTTTNNTTSTSTSSSTTSSSTSTSEKKRKDRSKKTSIFYMPPDNNSKPLSAIVSDVSDVSDVSINSEELDTITKNNTIINSNSNAQGYKYRNSLYKNMGYNLSADNLNSLKENSEGIAPLRKSNSIGSQRNNYGIMDDERHNQFTKFDANQREGETFIDSFLNEINASTGFENNIIHQKAQEDLAIRRELEMRRRTMNMNMNMNMGKGNTSANLTIGSPSSSININPSNNNKKEINSENYSYGSYGHSPNGLANNEFTNQYMYK</sequence>
<feature type="region of interest" description="Disordered" evidence="1">
    <location>
        <begin position="432"/>
        <end position="468"/>
    </location>
</feature>
<comment type="caution">
    <text evidence="2">The sequence shown here is derived from an EMBL/GenBank/DDBJ whole genome shotgun (WGS) entry which is preliminary data.</text>
</comment>
<name>A0A1Y2FRC6_9FUNG</name>
<dbReference type="Proteomes" id="UP000193920">
    <property type="component" value="Unassembled WGS sequence"/>
</dbReference>
<organism evidence="2 3">
    <name type="scientific">Neocallimastix californiae</name>
    <dbReference type="NCBI Taxonomy" id="1754190"/>
    <lineage>
        <taxon>Eukaryota</taxon>
        <taxon>Fungi</taxon>
        <taxon>Fungi incertae sedis</taxon>
        <taxon>Chytridiomycota</taxon>
        <taxon>Chytridiomycota incertae sedis</taxon>
        <taxon>Neocallimastigomycetes</taxon>
        <taxon>Neocallimastigales</taxon>
        <taxon>Neocallimastigaceae</taxon>
        <taxon>Neocallimastix</taxon>
    </lineage>
</organism>
<feature type="compositionally biased region" description="Basic and acidic residues" evidence="1">
    <location>
        <begin position="32"/>
        <end position="44"/>
    </location>
</feature>
<feature type="region of interest" description="Disordered" evidence="1">
    <location>
        <begin position="671"/>
        <end position="690"/>
    </location>
</feature>
<keyword evidence="3" id="KW-1185">Reference proteome</keyword>
<evidence type="ECO:0000313" key="2">
    <source>
        <dbReference type="EMBL" id="ORY86489.1"/>
    </source>
</evidence>
<proteinExistence type="predicted"/>
<feature type="region of interest" description="Disordered" evidence="1">
    <location>
        <begin position="1214"/>
        <end position="1262"/>
    </location>
</feature>
<feature type="region of interest" description="Disordered" evidence="1">
    <location>
        <begin position="17"/>
        <end position="107"/>
    </location>
</feature>
<feature type="region of interest" description="Disordered" evidence="1">
    <location>
        <begin position="123"/>
        <end position="194"/>
    </location>
</feature>
<dbReference type="STRING" id="1754190.A0A1Y2FRC6"/>
<feature type="compositionally biased region" description="Low complexity" evidence="1">
    <location>
        <begin position="1220"/>
        <end position="1241"/>
    </location>
</feature>
<feature type="compositionally biased region" description="Low complexity" evidence="1">
    <location>
        <begin position="157"/>
        <end position="175"/>
    </location>
</feature>
<feature type="compositionally biased region" description="Polar residues" evidence="1">
    <location>
        <begin position="47"/>
        <end position="66"/>
    </location>
</feature>
<evidence type="ECO:0000256" key="1">
    <source>
        <dbReference type="SAM" id="MobiDB-lite"/>
    </source>
</evidence>
<dbReference type="EMBL" id="MCOG01000002">
    <property type="protein sequence ID" value="ORY86489.1"/>
    <property type="molecule type" value="Genomic_DNA"/>
</dbReference>
<feature type="compositionally biased region" description="Basic and acidic residues" evidence="1">
    <location>
        <begin position="67"/>
        <end position="82"/>
    </location>
</feature>
<feature type="compositionally biased region" description="Low complexity" evidence="1">
    <location>
        <begin position="354"/>
        <end position="364"/>
    </location>
</feature>
<protein>
    <submittedName>
        <fullName evidence="2">Uncharacterized protein</fullName>
    </submittedName>
</protein>
<feature type="region of interest" description="Disordered" evidence="1">
    <location>
        <begin position="292"/>
        <end position="314"/>
    </location>
</feature>
<gene>
    <name evidence="2" type="ORF">LY90DRAFT_696799</name>
</gene>
<evidence type="ECO:0000313" key="3">
    <source>
        <dbReference type="Proteomes" id="UP000193920"/>
    </source>
</evidence>
<feature type="region of interest" description="Disordered" evidence="1">
    <location>
        <begin position="329"/>
        <end position="369"/>
    </location>
</feature>
<reference evidence="2 3" key="1">
    <citation type="submission" date="2016-08" db="EMBL/GenBank/DDBJ databases">
        <title>A Parts List for Fungal Cellulosomes Revealed by Comparative Genomics.</title>
        <authorList>
            <consortium name="DOE Joint Genome Institute"/>
            <person name="Haitjema C.H."/>
            <person name="Gilmore S.P."/>
            <person name="Henske J.K."/>
            <person name="Solomon K.V."/>
            <person name="De Groot R."/>
            <person name="Kuo A."/>
            <person name="Mondo S.J."/>
            <person name="Salamov A.A."/>
            <person name="Labutti K."/>
            <person name="Zhao Z."/>
            <person name="Chiniquy J."/>
            <person name="Barry K."/>
            <person name="Brewer H.M."/>
            <person name="Purvine S.O."/>
            <person name="Wright A.T."/>
            <person name="Boxma B."/>
            <person name="Van Alen T."/>
            <person name="Hackstein J.H."/>
            <person name="Baker S.E."/>
            <person name="Grigoriev I.V."/>
            <person name="O'Malley M.A."/>
        </authorList>
    </citation>
    <scope>NUCLEOTIDE SEQUENCE [LARGE SCALE GENOMIC DNA]</scope>
    <source>
        <strain evidence="2 3">G1</strain>
    </source>
</reference>
<feature type="compositionally biased region" description="Low complexity" evidence="1">
    <location>
        <begin position="20"/>
        <end position="31"/>
    </location>
</feature>
<feature type="compositionally biased region" description="Polar residues" evidence="1">
    <location>
        <begin position="143"/>
        <end position="152"/>
    </location>
</feature>
<feature type="compositionally biased region" description="Low complexity" evidence="1">
    <location>
        <begin position="240"/>
        <end position="253"/>
    </location>
</feature>
<accession>A0A1Y2FRC6</accession>